<keyword evidence="5" id="KW-1185">Reference proteome</keyword>
<dbReference type="InterPro" id="IPR010497">
    <property type="entry name" value="Epoxide_hydro_N"/>
</dbReference>
<dbReference type="OrthoDB" id="7130006at2759"/>
<comment type="similarity">
    <text evidence="1">Belongs to the peptidase S33 family.</text>
</comment>
<organism evidence="4 5">
    <name type="scientific">Verruconis gallopava</name>
    <dbReference type="NCBI Taxonomy" id="253628"/>
    <lineage>
        <taxon>Eukaryota</taxon>
        <taxon>Fungi</taxon>
        <taxon>Dikarya</taxon>
        <taxon>Ascomycota</taxon>
        <taxon>Pezizomycotina</taxon>
        <taxon>Dothideomycetes</taxon>
        <taxon>Pleosporomycetidae</taxon>
        <taxon>Venturiales</taxon>
        <taxon>Sympoventuriaceae</taxon>
        <taxon>Verruconis</taxon>
    </lineage>
</organism>
<dbReference type="EMBL" id="KN847533">
    <property type="protein sequence ID" value="KIW07002.1"/>
    <property type="molecule type" value="Genomic_DNA"/>
</dbReference>
<feature type="domain" description="Epoxide hydrolase N-terminal" evidence="3">
    <location>
        <begin position="12"/>
        <end position="127"/>
    </location>
</feature>
<dbReference type="GO" id="GO:0097176">
    <property type="term" value="P:epoxide metabolic process"/>
    <property type="evidence" value="ECO:0007669"/>
    <property type="project" value="TreeGrafter"/>
</dbReference>
<evidence type="ECO:0000313" key="4">
    <source>
        <dbReference type="EMBL" id="KIW07002.1"/>
    </source>
</evidence>
<reference evidence="4 5" key="1">
    <citation type="submission" date="2015-01" db="EMBL/GenBank/DDBJ databases">
        <title>The Genome Sequence of Ochroconis gallopava CBS43764.</title>
        <authorList>
            <consortium name="The Broad Institute Genomics Platform"/>
            <person name="Cuomo C."/>
            <person name="de Hoog S."/>
            <person name="Gorbushina A."/>
            <person name="Stielow B."/>
            <person name="Teixiera M."/>
            <person name="Abouelleil A."/>
            <person name="Chapman S.B."/>
            <person name="Priest M."/>
            <person name="Young S.K."/>
            <person name="Wortman J."/>
            <person name="Nusbaum C."/>
            <person name="Birren B."/>
        </authorList>
    </citation>
    <scope>NUCLEOTIDE SEQUENCE [LARGE SCALE GENOMIC DNA]</scope>
    <source>
        <strain evidence="4 5">CBS 43764</strain>
    </source>
</reference>
<sequence>MASPTSPASTVIEPYTMHVSLRYLDLTRKKLELTRMPREASIAEFGKWAVGTPRAVLEPLIDYWLENYDWRSQEAFFNSTLRQYRTLITYHPLTESLRVHFVHHRSDRVSAIPLLYCHTWPGSFLEITRCIDALVNPVEPEPKPIQEGGIHRERVAFHVVVPSIPGFGFSDASQYPDFGAAKTADVLAVLMERLGYGRFAVWGDGWGFKIARMLVQRHESMVAAVYTSCANDLAPPQPLKSKDAWLKYQIARLTGARFSWLAFGYTSSDFGAAADTSIADDSTNHSHAKEDGIELGQNFVSGNDSQYDVETESFAFKYGFSTDSVTKRPQTLAYGFCDSPAGLLAFLLDVLKPNISHIPPPPPFMKTQTRHRSSAVLQHRMSTIIENVPEHTNFTPANVLDWVMMYWLPGPEASLRWLATVEKEDCFARYSEVPLGISWYNTNSSVQLRRQGLPHARSFEASLSSGLGSKAVGFKGSSQASTQDRPSTISPMWAAAVQNLKWVKRRKENLSNGVPAWEKSSEVVEDIKEFFELGRSKGWLGL</sequence>
<dbReference type="RefSeq" id="XP_016216871.1">
    <property type="nucleotide sequence ID" value="XM_016354855.1"/>
</dbReference>
<proteinExistence type="inferred from homology"/>
<evidence type="ECO:0000256" key="1">
    <source>
        <dbReference type="ARBA" id="ARBA00010088"/>
    </source>
</evidence>
<accession>A0A0D1Z275</accession>
<dbReference type="InterPro" id="IPR029058">
    <property type="entry name" value="AB_hydrolase_fold"/>
</dbReference>
<dbReference type="STRING" id="253628.A0A0D1Z275"/>
<dbReference type="Pfam" id="PF06441">
    <property type="entry name" value="EHN"/>
    <property type="match status" value="1"/>
</dbReference>
<dbReference type="GeneID" id="27309870"/>
<dbReference type="SUPFAM" id="SSF53474">
    <property type="entry name" value="alpha/beta-Hydrolases"/>
    <property type="match status" value="2"/>
</dbReference>
<protein>
    <recommendedName>
        <fullName evidence="3">Epoxide hydrolase N-terminal domain-containing protein</fullName>
    </recommendedName>
</protein>
<dbReference type="HOGENOM" id="CLU_019414_5_0_1"/>
<dbReference type="VEuPathDB" id="FungiDB:PV09_01897"/>
<dbReference type="PANTHER" id="PTHR21661">
    <property type="entry name" value="EPOXIDE HYDROLASE 1-RELATED"/>
    <property type="match status" value="1"/>
</dbReference>
<dbReference type="Gene3D" id="3.40.50.1820">
    <property type="entry name" value="alpha/beta hydrolase"/>
    <property type="match status" value="1"/>
</dbReference>
<dbReference type="InParanoid" id="A0A0D1Z275"/>
<dbReference type="PANTHER" id="PTHR21661:SF71">
    <property type="entry name" value="EPOXIDE HYDROLASE N-TERMINAL DOMAIN-CONTAINING PROTEIN"/>
    <property type="match status" value="1"/>
</dbReference>
<dbReference type="Proteomes" id="UP000053259">
    <property type="component" value="Unassembled WGS sequence"/>
</dbReference>
<dbReference type="GO" id="GO:0004301">
    <property type="term" value="F:epoxide hydrolase activity"/>
    <property type="evidence" value="ECO:0007669"/>
    <property type="project" value="TreeGrafter"/>
</dbReference>
<gene>
    <name evidence="4" type="ORF">PV09_01897</name>
</gene>
<evidence type="ECO:0000256" key="2">
    <source>
        <dbReference type="ARBA" id="ARBA00022801"/>
    </source>
</evidence>
<dbReference type="AlphaFoldDB" id="A0A0D1Z275"/>
<keyword evidence="2" id="KW-0378">Hydrolase</keyword>
<evidence type="ECO:0000313" key="5">
    <source>
        <dbReference type="Proteomes" id="UP000053259"/>
    </source>
</evidence>
<evidence type="ECO:0000259" key="3">
    <source>
        <dbReference type="Pfam" id="PF06441"/>
    </source>
</evidence>
<name>A0A0D1Z275_9PEZI</name>